<feature type="transmembrane region" description="Helical" evidence="2">
    <location>
        <begin position="380"/>
        <end position="405"/>
    </location>
</feature>
<keyword evidence="2" id="KW-1133">Transmembrane helix</keyword>
<feature type="compositionally biased region" description="Basic and acidic residues" evidence="1">
    <location>
        <begin position="466"/>
        <end position="479"/>
    </location>
</feature>
<sequence>MNLLADHPASPCLQEHSGNIQYCVPPSDWNPENVSSLAELRVSHLLRVVPYNQTYDRRTNEFTDVTCGAASNLLPIKELTHLNNLDSPYEALQTPALISVGALELAAVARQLFPSPLNASLPGAVVDWWVNATANDATSVTEFLEHVARECWYEYCKSDYISIGNPDIVGYGMFLSAIMLITLTVIFASLSLYPIRKRIITKSDDFRRTGWPGKLRFNFRLSLVRTLPGLMISALVFAMSVMVSSYVYRWTTHSRFDALMADAFSMLSATAVVMICAAYWATTVRPYSPGYVAGSVVLLSILNLIMFSTHFSIFYKRGKMIERLCSQGYESMTPDQRFQDSEDFFYFLGGFVCYVLALLGMVTHHPLVRKHRAKSGWAHAVWVVAETLPVVAGSVSLAVYSRYYWKTREIMKDVYGDAFTAATQTWGFGQYLALATWFPPILQFLYLYFVPWARRETDVEAAQIEMHQEKSSMDSQERKAHQHRRV</sequence>
<dbReference type="Proteomes" id="UP001239445">
    <property type="component" value="Unassembled WGS sequence"/>
</dbReference>
<feature type="region of interest" description="Disordered" evidence="1">
    <location>
        <begin position="466"/>
        <end position="486"/>
    </location>
</feature>
<feature type="transmembrane region" description="Helical" evidence="2">
    <location>
        <begin position="259"/>
        <end position="280"/>
    </location>
</feature>
<feature type="transmembrane region" description="Helical" evidence="2">
    <location>
        <begin position="344"/>
        <end position="368"/>
    </location>
</feature>
<feature type="transmembrane region" description="Helical" evidence="2">
    <location>
        <begin position="223"/>
        <end position="247"/>
    </location>
</feature>
<evidence type="ECO:0000256" key="2">
    <source>
        <dbReference type="SAM" id="Phobius"/>
    </source>
</evidence>
<organism evidence="3 4">
    <name type="scientific">Echria macrotheca</name>
    <dbReference type="NCBI Taxonomy" id="438768"/>
    <lineage>
        <taxon>Eukaryota</taxon>
        <taxon>Fungi</taxon>
        <taxon>Dikarya</taxon>
        <taxon>Ascomycota</taxon>
        <taxon>Pezizomycotina</taxon>
        <taxon>Sordariomycetes</taxon>
        <taxon>Sordariomycetidae</taxon>
        <taxon>Sordariales</taxon>
        <taxon>Schizotheciaceae</taxon>
        <taxon>Echria</taxon>
    </lineage>
</organism>
<evidence type="ECO:0000313" key="4">
    <source>
        <dbReference type="Proteomes" id="UP001239445"/>
    </source>
</evidence>
<dbReference type="AlphaFoldDB" id="A0AAJ0F3R2"/>
<protein>
    <submittedName>
        <fullName evidence="3">Uncharacterized protein</fullName>
    </submittedName>
</protein>
<gene>
    <name evidence="3" type="ORF">QBC47DRAFT_303532</name>
</gene>
<feature type="transmembrane region" description="Helical" evidence="2">
    <location>
        <begin position="168"/>
        <end position="193"/>
    </location>
</feature>
<feature type="transmembrane region" description="Helical" evidence="2">
    <location>
        <begin position="292"/>
        <end position="314"/>
    </location>
</feature>
<keyword evidence="2" id="KW-0472">Membrane</keyword>
<keyword evidence="2" id="KW-0812">Transmembrane</keyword>
<dbReference type="EMBL" id="MU839837">
    <property type="protein sequence ID" value="KAK1753761.1"/>
    <property type="molecule type" value="Genomic_DNA"/>
</dbReference>
<keyword evidence="4" id="KW-1185">Reference proteome</keyword>
<feature type="transmembrane region" description="Helical" evidence="2">
    <location>
        <begin position="425"/>
        <end position="449"/>
    </location>
</feature>
<accession>A0AAJ0F3R2</accession>
<evidence type="ECO:0000313" key="3">
    <source>
        <dbReference type="EMBL" id="KAK1753761.1"/>
    </source>
</evidence>
<evidence type="ECO:0000256" key="1">
    <source>
        <dbReference type="SAM" id="MobiDB-lite"/>
    </source>
</evidence>
<comment type="caution">
    <text evidence="3">The sequence shown here is derived from an EMBL/GenBank/DDBJ whole genome shotgun (WGS) entry which is preliminary data.</text>
</comment>
<reference evidence="3" key="1">
    <citation type="submission" date="2023-06" db="EMBL/GenBank/DDBJ databases">
        <title>Genome-scale phylogeny and comparative genomics of the fungal order Sordariales.</title>
        <authorList>
            <consortium name="Lawrence Berkeley National Laboratory"/>
            <person name="Hensen N."/>
            <person name="Bonometti L."/>
            <person name="Westerberg I."/>
            <person name="Brannstrom I.O."/>
            <person name="Guillou S."/>
            <person name="Cros-Aarteil S."/>
            <person name="Calhoun S."/>
            <person name="Haridas S."/>
            <person name="Kuo A."/>
            <person name="Mondo S."/>
            <person name="Pangilinan J."/>
            <person name="Riley R."/>
            <person name="Labutti K."/>
            <person name="Andreopoulos B."/>
            <person name="Lipzen A."/>
            <person name="Chen C."/>
            <person name="Yanf M."/>
            <person name="Daum C."/>
            <person name="Ng V."/>
            <person name="Clum A."/>
            <person name="Steindorff A."/>
            <person name="Ohm R."/>
            <person name="Martin F."/>
            <person name="Silar P."/>
            <person name="Natvig D."/>
            <person name="Lalanne C."/>
            <person name="Gautier V."/>
            <person name="Ament-Velasquez S.L."/>
            <person name="Kruys A."/>
            <person name="Hutchinson M.I."/>
            <person name="Powell A.J."/>
            <person name="Barry K."/>
            <person name="Miller A.N."/>
            <person name="Grigoriev I.V."/>
            <person name="Debuchy R."/>
            <person name="Gladieux P."/>
            <person name="Thoren M.H."/>
            <person name="Johannesson H."/>
        </authorList>
    </citation>
    <scope>NUCLEOTIDE SEQUENCE</scope>
    <source>
        <strain evidence="3">PSN4</strain>
    </source>
</reference>
<proteinExistence type="predicted"/>
<name>A0AAJ0F3R2_9PEZI</name>